<evidence type="ECO:0000256" key="4">
    <source>
        <dbReference type="ARBA" id="ARBA00022692"/>
    </source>
</evidence>
<dbReference type="Gene3D" id="3.10.20.310">
    <property type="entry name" value="membrane protein fhac"/>
    <property type="match status" value="1"/>
</dbReference>
<dbReference type="InterPro" id="IPR005548">
    <property type="entry name" value="Cell_div_FtsQ/DivIB_C"/>
</dbReference>
<dbReference type="Proteomes" id="UP000294678">
    <property type="component" value="Unassembled WGS sequence"/>
</dbReference>
<dbReference type="RefSeq" id="WP_134113269.1">
    <property type="nucleotide sequence ID" value="NZ_SOBG01000005.1"/>
</dbReference>
<organism evidence="10 11">
    <name type="scientific">Hypnocyclicus thermotrophus</name>
    <dbReference type="NCBI Taxonomy" id="1627895"/>
    <lineage>
        <taxon>Bacteria</taxon>
        <taxon>Fusobacteriati</taxon>
        <taxon>Fusobacteriota</taxon>
        <taxon>Fusobacteriia</taxon>
        <taxon>Fusobacteriales</taxon>
        <taxon>Fusobacteriaceae</taxon>
        <taxon>Hypnocyclicus</taxon>
    </lineage>
</organism>
<dbReference type="Pfam" id="PF08478">
    <property type="entry name" value="POTRA_1"/>
    <property type="match status" value="1"/>
</dbReference>
<accession>A0AA46DYD5</accession>
<keyword evidence="7" id="KW-0131">Cell cycle</keyword>
<dbReference type="Pfam" id="PF03799">
    <property type="entry name" value="FtsQ_DivIB_C"/>
    <property type="match status" value="1"/>
</dbReference>
<reference evidence="10 11" key="1">
    <citation type="submission" date="2019-03" db="EMBL/GenBank/DDBJ databases">
        <title>Genomic Encyclopedia of Type Strains, Phase IV (KMG-IV): sequencing the most valuable type-strain genomes for metagenomic binning, comparative biology and taxonomic classification.</title>
        <authorList>
            <person name="Goeker M."/>
        </authorList>
    </citation>
    <scope>NUCLEOTIDE SEQUENCE [LARGE SCALE GENOMIC DNA]</scope>
    <source>
        <strain evidence="10 11">DSM 100055</strain>
    </source>
</reference>
<feature type="transmembrane region" description="Helical" evidence="8">
    <location>
        <begin position="7"/>
        <end position="24"/>
    </location>
</feature>
<dbReference type="InterPro" id="IPR034746">
    <property type="entry name" value="POTRA"/>
</dbReference>
<evidence type="ECO:0000256" key="3">
    <source>
        <dbReference type="ARBA" id="ARBA00022618"/>
    </source>
</evidence>
<dbReference type="GO" id="GO:0051301">
    <property type="term" value="P:cell division"/>
    <property type="evidence" value="ECO:0007669"/>
    <property type="project" value="UniProtKB-KW"/>
</dbReference>
<dbReference type="PROSITE" id="PS51779">
    <property type="entry name" value="POTRA"/>
    <property type="match status" value="1"/>
</dbReference>
<comment type="caution">
    <text evidence="10">The sequence shown here is derived from an EMBL/GenBank/DDBJ whole genome shotgun (WGS) entry which is preliminary data.</text>
</comment>
<dbReference type="InterPro" id="IPR013685">
    <property type="entry name" value="POTRA_FtsQ_type"/>
</dbReference>
<dbReference type="PANTHER" id="PTHR37820">
    <property type="entry name" value="CELL DIVISION PROTEIN DIVIB"/>
    <property type="match status" value="1"/>
</dbReference>
<feature type="domain" description="POTRA" evidence="9">
    <location>
        <begin position="29"/>
        <end position="97"/>
    </location>
</feature>
<protein>
    <submittedName>
        <fullName evidence="10">Cell division protein FtsQ</fullName>
    </submittedName>
</protein>
<evidence type="ECO:0000256" key="5">
    <source>
        <dbReference type="ARBA" id="ARBA00022989"/>
    </source>
</evidence>
<comment type="subcellular location">
    <subcellularLocation>
        <location evidence="1">Membrane</location>
    </subcellularLocation>
</comment>
<keyword evidence="4 8" id="KW-0812">Transmembrane</keyword>
<keyword evidence="5 8" id="KW-1133">Transmembrane helix</keyword>
<name>A0AA46DYD5_9FUSO</name>
<keyword evidence="2" id="KW-1003">Cell membrane</keyword>
<dbReference type="AlphaFoldDB" id="A0AA46DYD5"/>
<evidence type="ECO:0000259" key="9">
    <source>
        <dbReference type="PROSITE" id="PS51779"/>
    </source>
</evidence>
<keyword evidence="6 8" id="KW-0472">Membrane</keyword>
<evidence type="ECO:0000256" key="2">
    <source>
        <dbReference type="ARBA" id="ARBA00022475"/>
    </source>
</evidence>
<dbReference type="GO" id="GO:0005886">
    <property type="term" value="C:plasma membrane"/>
    <property type="evidence" value="ECO:0007669"/>
    <property type="project" value="TreeGrafter"/>
</dbReference>
<evidence type="ECO:0000256" key="1">
    <source>
        <dbReference type="ARBA" id="ARBA00004370"/>
    </source>
</evidence>
<gene>
    <name evidence="10" type="ORF">EV215_1403</name>
</gene>
<proteinExistence type="predicted"/>
<dbReference type="EMBL" id="SOBG01000005">
    <property type="protein sequence ID" value="TDT69860.1"/>
    <property type="molecule type" value="Genomic_DNA"/>
</dbReference>
<sequence length="220" mass="26791">MVFFKKFIPIFILFIIFYNIYFFYNSDYFLIKDIQIMGKNELLKNDIIEKLDILKSKNIWKIDIEKLKELILKDVRIEKLDIKRKIPDKLIFEIEEKKPFIYVEYKGRILVSDKNGIIFSIYKEISNEDLAIIKLTNLEDLKEYISILNKLEGKYLELISELYKKENYYIIYLRDGIKIKTDIDVEKKKYSLAFKLYNHLKNKKEIDEYLDIRFKDFIVK</sequence>
<evidence type="ECO:0000313" key="10">
    <source>
        <dbReference type="EMBL" id="TDT69860.1"/>
    </source>
</evidence>
<keyword evidence="11" id="KW-1185">Reference proteome</keyword>
<evidence type="ECO:0000256" key="8">
    <source>
        <dbReference type="SAM" id="Phobius"/>
    </source>
</evidence>
<evidence type="ECO:0000256" key="6">
    <source>
        <dbReference type="ARBA" id="ARBA00023136"/>
    </source>
</evidence>
<evidence type="ECO:0000313" key="11">
    <source>
        <dbReference type="Proteomes" id="UP000294678"/>
    </source>
</evidence>
<dbReference type="PANTHER" id="PTHR37820:SF1">
    <property type="entry name" value="CELL DIVISION PROTEIN FTSQ"/>
    <property type="match status" value="1"/>
</dbReference>
<dbReference type="InterPro" id="IPR050487">
    <property type="entry name" value="FtsQ_DivIB"/>
</dbReference>
<keyword evidence="3 10" id="KW-0132">Cell division</keyword>
<evidence type="ECO:0000256" key="7">
    <source>
        <dbReference type="ARBA" id="ARBA00023306"/>
    </source>
</evidence>